<organism evidence="1 2">
    <name type="scientific">Bipolaris oryzae ATCC 44560</name>
    <dbReference type="NCBI Taxonomy" id="930090"/>
    <lineage>
        <taxon>Eukaryota</taxon>
        <taxon>Fungi</taxon>
        <taxon>Dikarya</taxon>
        <taxon>Ascomycota</taxon>
        <taxon>Pezizomycotina</taxon>
        <taxon>Dothideomycetes</taxon>
        <taxon>Pleosporomycetidae</taxon>
        <taxon>Pleosporales</taxon>
        <taxon>Pleosporineae</taxon>
        <taxon>Pleosporaceae</taxon>
        <taxon>Bipolaris</taxon>
    </lineage>
</organism>
<dbReference type="AlphaFoldDB" id="W6ZGJ0"/>
<sequence>MLSIYISRAVMTARGRVPRSDVVEPASDKRPSLLTGTLEERSACLDNVNTGNGGFHVGIHMLSVLAVPRELWLSTFPMLPSDARRFIMWRVWYVISGCGCAGRV</sequence>
<evidence type="ECO:0000313" key="2">
    <source>
        <dbReference type="Proteomes" id="UP000054032"/>
    </source>
</evidence>
<gene>
    <name evidence="1" type="ORF">COCMIDRAFT_23133</name>
</gene>
<keyword evidence="2" id="KW-1185">Reference proteome</keyword>
<dbReference type="EMBL" id="KI963934">
    <property type="protein sequence ID" value="EUC49150.1"/>
    <property type="molecule type" value="Genomic_DNA"/>
</dbReference>
<name>W6ZGJ0_COCMI</name>
<protein>
    <submittedName>
        <fullName evidence="1">Uncharacterized protein</fullName>
    </submittedName>
</protein>
<proteinExistence type="predicted"/>
<evidence type="ECO:0000313" key="1">
    <source>
        <dbReference type="EMBL" id="EUC49150.1"/>
    </source>
</evidence>
<dbReference type="GeneID" id="19120377"/>
<dbReference type="Proteomes" id="UP000054032">
    <property type="component" value="Unassembled WGS sequence"/>
</dbReference>
<dbReference type="HOGENOM" id="CLU_2249622_0_0_1"/>
<dbReference type="RefSeq" id="XP_007684286.1">
    <property type="nucleotide sequence ID" value="XM_007686096.1"/>
</dbReference>
<dbReference type="KEGG" id="bor:COCMIDRAFT_23133"/>
<reference evidence="1 2" key="1">
    <citation type="journal article" date="2013" name="PLoS Genet.">
        <title>Comparative genome structure, secondary metabolite, and effector coding capacity across Cochliobolus pathogens.</title>
        <authorList>
            <person name="Condon B.J."/>
            <person name="Leng Y."/>
            <person name="Wu D."/>
            <person name="Bushley K.E."/>
            <person name="Ohm R.A."/>
            <person name="Otillar R."/>
            <person name="Martin J."/>
            <person name="Schackwitz W."/>
            <person name="Grimwood J."/>
            <person name="MohdZainudin N."/>
            <person name="Xue C."/>
            <person name="Wang R."/>
            <person name="Manning V.A."/>
            <person name="Dhillon B."/>
            <person name="Tu Z.J."/>
            <person name="Steffenson B.J."/>
            <person name="Salamov A."/>
            <person name="Sun H."/>
            <person name="Lowry S."/>
            <person name="LaButti K."/>
            <person name="Han J."/>
            <person name="Copeland A."/>
            <person name="Lindquist E."/>
            <person name="Barry K."/>
            <person name="Schmutz J."/>
            <person name="Baker S.E."/>
            <person name="Ciuffetti L.M."/>
            <person name="Grigoriev I.V."/>
            <person name="Zhong S."/>
            <person name="Turgeon B.G."/>
        </authorList>
    </citation>
    <scope>NUCLEOTIDE SEQUENCE [LARGE SCALE GENOMIC DNA]</scope>
    <source>
        <strain evidence="1 2">ATCC 44560</strain>
    </source>
</reference>
<accession>W6ZGJ0</accession>